<evidence type="ECO:0000313" key="2">
    <source>
        <dbReference type="Proteomes" id="UP000616769"/>
    </source>
</evidence>
<reference evidence="1 2" key="1">
    <citation type="journal article" date="2015" name="Parasit. Vectors">
        <title>Draft genome of the scabies mite.</title>
        <authorList>
            <person name="Rider S.D.Jr."/>
            <person name="Morgan M.S."/>
            <person name="Arlian L.G."/>
        </authorList>
    </citation>
    <scope>NUCLEOTIDE SEQUENCE [LARGE SCALE GENOMIC DNA]</scope>
    <source>
        <strain evidence="1">Arlian Lab</strain>
    </source>
</reference>
<dbReference type="EMBL" id="JXLN01018398">
    <property type="protein sequence ID" value="KPM11951.1"/>
    <property type="molecule type" value="Genomic_DNA"/>
</dbReference>
<comment type="caution">
    <text evidence="1">The sequence shown here is derived from an EMBL/GenBank/DDBJ whole genome shotgun (WGS) entry which is preliminary data.</text>
</comment>
<dbReference type="VEuPathDB" id="VectorBase:SSCA000721"/>
<evidence type="ECO:0000313" key="1">
    <source>
        <dbReference type="EMBL" id="KPM11951.1"/>
    </source>
</evidence>
<dbReference type="AlphaFoldDB" id="A0A132ALW2"/>
<accession>A0A132ALW2</accession>
<sequence>MNPSKMRSQPFERIQIKPMSNQINWLKSIKTHWIHSNEDIRIRKRFVSVSTVSMILNFLPFLAEVVSERFYLLS</sequence>
<name>A0A132ALW2_SARSC</name>
<protein>
    <submittedName>
        <fullName evidence="1">Uncharacterized protein</fullName>
    </submittedName>
</protein>
<organism evidence="1 2">
    <name type="scientific">Sarcoptes scabiei</name>
    <name type="common">Itch mite</name>
    <name type="synonym">Acarus scabiei</name>
    <dbReference type="NCBI Taxonomy" id="52283"/>
    <lineage>
        <taxon>Eukaryota</taxon>
        <taxon>Metazoa</taxon>
        <taxon>Ecdysozoa</taxon>
        <taxon>Arthropoda</taxon>
        <taxon>Chelicerata</taxon>
        <taxon>Arachnida</taxon>
        <taxon>Acari</taxon>
        <taxon>Acariformes</taxon>
        <taxon>Sarcoptiformes</taxon>
        <taxon>Astigmata</taxon>
        <taxon>Psoroptidia</taxon>
        <taxon>Sarcoptoidea</taxon>
        <taxon>Sarcoptidae</taxon>
        <taxon>Sarcoptinae</taxon>
        <taxon>Sarcoptes</taxon>
    </lineage>
</organism>
<dbReference type="Proteomes" id="UP000616769">
    <property type="component" value="Unassembled WGS sequence"/>
</dbReference>
<proteinExistence type="predicted"/>
<gene>
    <name evidence="1" type="ORF">QR98_0105300</name>
</gene>